<keyword evidence="4" id="KW-1185">Reference proteome</keyword>
<dbReference type="SMART" id="SM00034">
    <property type="entry name" value="CLECT"/>
    <property type="match status" value="1"/>
</dbReference>
<dbReference type="InterPro" id="IPR001304">
    <property type="entry name" value="C-type_lectin-like"/>
</dbReference>
<gene>
    <name evidence="3" type="ORF">Pcinc_040536</name>
</gene>
<sequence>MCVLNNQQQQQQQRQLQDLSDVELVVSGSDKPTGHYGWYNVSQKEFKALTLTCTAYNKSTGTPLNTQPKVFWSKDNVYLGHCFRDLTPATLNLQPQLQPPPQPPEPQPQPPEPQPPEGNVEGPSQPQPQPQSPKGNVEGLSQPQPPEGNVEGLSQPQPPQPTQPPQPQPPKGNVEGLSQPQQPHFTITSRHQGTYWCQTWDDTNSTQPLIHSNKILVTLRDRVVVNLEAHLNDTLKVSDVRDRLRDTFGHWFVKEGVGVAGGGDGDVVFVPNDDDNDDVFVLDPVAVSKTTKDNNNNNKYSSLVVKYTFQLHVLLTSLKDGDVRMFNYQRGVSDGDYVSNGFLPTSTVTLATFCLSETRSYGSSQVIQWPFTSAGNVHPINHRCHIRRSKLKAARCVWDYINGAYLTFDPSGCEWSDLCPKGYTMLSNWLCMAVSQSGSWGVGFKTVYKTGREMSILDHPRFLNTSWQRSGVYRHINNLVTQRTGGSSVIWLPVRRIRKFGPLNYLDPVAKDFRNNLPNVLETFNMTWAKGESNQVPDCLALDLATKELLIKHCSYHYPFVSIIKANFLKESVSDFSADSLISSNPLCDSGWQSTQLTENIFCFKLFNSSKKGLTWPETKAFCQTQNATLPSPNVEFLDWVYRKYIYSNGVPKVWINAQRNHGWRISFSGSMDNLNWHPTEDYKNKYGSLKPDGWVLEDENVTMMNILCQKRITHTKKLHLELVKSRVESSHTICIKAKQNELLNEGESLSCYVNGIYTAPIRPQYTHSCPYELEVNNQGYYECYAWSQKPTTLVHSNIILHEELDTFTFVFSLLHHQNYRLEKYDSTFAPPHTCSDHVVDYLAHNPHADNFDITAENLFYKPRLDTKLLENFHLKCKPKLNASHYTEEKVLNALVDLILDGIKLSNCSLNQIRRTTGCPKEVTWSLTWPQTEGKAVVIPEELCVTSEGEAVTRECLGDFVLGYFWTEAKNCTGQPTPVTRQLWHIKNNPQVYLSNSNFYPSLSGLTSNSPDLSSLDVHLVALILEAFTHLNTSSLHLDHMTDILNNVMGAQSRVLQASQITRNTSAILLESFEALTFKIELPIGQERALNVSRERISVQRLALETNSTVTGYKFSRKDTDSQEHGLVRQGDSRADVSDAEVAIVFPSNLLQPGR</sequence>
<feature type="compositionally biased region" description="Pro residues" evidence="1">
    <location>
        <begin position="97"/>
        <end position="116"/>
    </location>
</feature>
<dbReference type="PANTHER" id="PTHR45692">
    <property type="entry name" value="G_PROTEIN_RECEP_F2_4 DOMAIN-CONTAINING PROTEIN"/>
    <property type="match status" value="1"/>
</dbReference>
<accession>A0AAE1BLA9</accession>
<feature type="compositionally biased region" description="Pro residues" evidence="1">
    <location>
        <begin position="156"/>
        <end position="170"/>
    </location>
</feature>
<protein>
    <recommendedName>
        <fullName evidence="2">C-type lectin domain-containing protein</fullName>
    </recommendedName>
</protein>
<feature type="region of interest" description="Disordered" evidence="1">
    <location>
        <begin position="92"/>
        <end position="181"/>
    </location>
</feature>
<dbReference type="InterPro" id="IPR016186">
    <property type="entry name" value="C-type_lectin-like/link_sf"/>
</dbReference>
<dbReference type="CDD" id="cd00037">
    <property type="entry name" value="CLECT"/>
    <property type="match status" value="1"/>
</dbReference>
<dbReference type="SUPFAM" id="SSF56436">
    <property type="entry name" value="C-type lectin-like"/>
    <property type="match status" value="1"/>
</dbReference>
<dbReference type="InterPro" id="IPR016187">
    <property type="entry name" value="CTDL_fold"/>
</dbReference>
<evidence type="ECO:0000313" key="3">
    <source>
        <dbReference type="EMBL" id="KAK3852892.1"/>
    </source>
</evidence>
<dbReference type="PANTHER" id="PTHR45692:SF1">
    <property type="entry name" value="G-PROTEIN COUPLED RECEPTORS FAMILY 2 PROFILE 2 DOMAIN-CONTAINING PROTEIN"/>
    <property type="match status" value="1"/>
</dbReference>
<name>A0AAE1BLA9_PETCI</name>
<evidence type="ECO:0000256" key="1">
    <source>
        <dbReference type="SAM" id="MobiDB-lite"/>
    </source>
</evidence>
<comment type="caution">
    <text evidence="3">The sequence shown here is derived from an EMBL/GenBank/DDBJ whole genome shotgun (WGS) entry which is preliminary data.</text>
</comment>
<dbReference type="Proteomes" id="UP001286313">
    <property type="component" value="Unassembled WGS sequence"/>
</dbReference>
<feature type="domain" description="C-type lectin" evidence="2">
    <location>
        <begin position="588"/>
        <end position="710"/>
    </location>
</feature>
<evidence type="ECO:0000313" key="4">
    <source>
        <dbReference type="Proteomes" id="UP001286313"/>
    </source>
</evidence>
<proteinExistence type="predicted"/>
<reference evidence="3" key="1">
    <citation type="submission" date="2023-10" db="EMBL/GenBank/DDBJ databases">
        <title>Genome assemblies of two species of porcelain crab, Petrolisthes cinctipes and Petrolisthes manimaculis (Anomura: Porcellanidae).</title>
        <authorList>
            <person name="Angst P."/>
        </authorList>
    </citation>
    <scope>NUCLEOTIDE SEQUENCE</scope>
    <source>
        <strain evidence="3">PB745_01</strain>
        <tissue evidence="3">Gill</tissue>
    </source>
</reference>
<dbReference type="Gene3D" id="3.10.100.10">
    <property type="entry name" value="Mannose-Binding Protein A, subunit A"/>
    <property type="match status" value="1"/>
</dbReference>
<organism evidence="3 4">
    <name type="scientific">Petrolisthes cinctipes</name>
    <name type="common">Flat porcelain crab</name>
    <dbReference type="NCBI Taxonomy" id="88211"/>
    <lineage>
        <taxon>Eukaryota</taxon>
        <taxon>Metazoa</taxon>
        <taxon>Ecdysozoa</taxon>
        <taxon>Arthropoda</taxon>
        <taxon>Crustacea</taxon>
        <taxon>Multicrustacea</taxon>
        <taxon>Malacostraca</taxon>
        <taxon>Eumalacostraca</taxon>
        <taxon>Eucarida</taxon>
        <taxon>Decapoda</taxon>
        <taxon>Pleocyemata</taxon>
        <taxon>Anomura</taxon>
        <taxon>Galatheoidea</taxon>
        <taxon>Porcellanidae</taxon>
        <taxon>Petrolisthes</taxon>
    </lineage>
</organism>
<dbReference type="EMBL" id="JAWQEG010007197">
    <property type="protein sequence ID" value="KAK3852892.1"/>
    <property type="molecule type" value="Genomic_DNA"/>
</dbReference>
<dbReference type="AlphaFoldDB" id="A0AAE1BLA9"/>
<evidence type="ECO:0000259" key="2">
    <source>
        <dbReference type="SMART" id="SM00034"/>
    </source>
</evidence>